<evidence type="ECO:0000313" key="2">
    <source>
        <dbReference type="EMBL" id="GAF73611.1"/>
    </source>
</evidence>
<name>X0SEQ4_9ZZZZ</name>
<organism evidence="2">
    <name type="scientific">marine sediment metagenome</name>
    <dbReference type="NCBI Taxonomy" id="412755"/>
    <lineage>
        <taxon>unclassified sequences</taxon>
        <taxon>metagenomes</taxon>
        <taxon>ecological metagenomes</taxon>
    </lineage>
</organism>
<comment type="caution">
    <text evidence="2">The sequence shown here is derived from an EMBL/GenBank/DDBJ whole genome shotgun (WGS) entry which is preliminary data.</text>
</comment>
<reference evidence="2" key="1">
    <citation type="journal article" date="2014" name="Front. Microbiol.">
        <title>High frequency of phylogenetically diverse reductive dehalogenase-homologous genes in deep subseafloor sedimentary metagenomes.</title>
        <authorList>
            <person name="Kawai M."/>
            <person name="Futagami T."/>
            <person name="Toyoda A."/>
            <person name="Takaki Y."/>
            <person name="Nishi S."/>
            <person name="Hori S."/>
            <person name="Arai W."/>
            <person name="Tsubouchi T."/>
            <person name="Morono Y."/>
            <person name="Uchiyama I."/>
            <person name="Ito T."/>
            <person name="Fujiyama A."/>
            <person name="Inagaki F."/>
            <person name="Takami H."/>
        </authorList>
    </citation>
    <scope>NUCLEOTIDE SEQUENCE</scope>
    <source>
        <strain evidence="2">Expedition CK06-06</strain>
    </source>
</reference>
<dbReference type="AlphaFoldDB" id="X0SEQ4"/>
<evidence type="ECO:0000256" key="1">
    <source>
        <dbReference type="SAM" id="MobiDB-lite"/>
    </source>
</evidence>
<protein>
    <submittedName>
        <fullName evidence="2">Uncharacterized protein</fullName>
    </submittedName>
</protein>
<feature type="non-terminal residue" evidence="2">
    <location>
        <position position="33"/>
    </location>
</feature>
<gene>
    <name evidence="2" type="ORF">S01H1_15475</name>
</gene>
<sequence length="33" mass="3669">MGKNYAEQIQGQGSKVSDDEVSYPDSWLHPNST</sequence>
<accession>X0SEQ4</accession>
<feature type="region of interest" description="Disordered" evidence="1">
    <location>
        <begin position="1"/>
        <end position="33"/>
    </location>
</feature>
<dbReference type="EMBL" id="BARS01008076">
    <property type="protein sequence ID" value="GAF73611.1"/>
    <property type="molecule type" value="Genomic_DNA"/>
</dbReference>
<proteinExistence type="predicted"/>